<dbReference type="PATRIC" id="fig|1345695.3.peg.2888"/>
<protein>
    <submittedName>
        <fullName evidence="1">Uncharacterized protein</fullName>
    </submittedName>
</protein>
<dbReference type="HOGENOM" id="CLU_3198202_0_0_9"/>
<reference evidence="1 2" key="1">
    <citation type="journal article" date="2013" name="Genome Announc.">
        <title>Complete Genome Sequence of the Solvent Producer Clostridium saccharobutylicum NCP262 (DSM 13864).</title>
        <authorList>
            <person name="Poehlein A."/>
            <person name="Hartwich K."/>
            <person name="Krabben P."/>
            <person name="Ehrenreich A."/>
            <person name="Liebl W."/>
            <person name="Durre P."/>
            <person name="Gottschalk G."/>
            <person name="Daniel R."/>
        </authorList>
    </citation>
    <scope>NUCLEOTIDE SEQUENCE [LARGE SCALE GENOMIC DNA]</scope>
    <source>
        <strain evidence="1">DSM 13864</strain>
    </source>
</reference>
<evidence type="ECO:0000313" key="1">
    <source>
        <dbReference type="EMBL" id="AGX43874.1"/>
    </source>
</evidence>
<accession>U5MT01</accession>
<dbReference type="Proteomes" id="UP000017118">
    <property type="component" value="Chromosome"/>
</dbReference>
<organism evidence="1 2">
    <name type="scientific">Clostridium saccharobutylicum DSM 13864</name>
    <dbReference type="NCBI Taxonomy" id="1345695"/>
    <lineage>
        <taxon>Bacteria</taxon>
        <taxon>Bacillati</taxon>
        <taxon>Bacillota</taxon>
        <taxon>Clostridia</taxon>
        <taxon>Eubacteriales</taxon>
        <taxon>Clostridiaceae</taxon>
        <taxon>Clostridium</taxon>
    </lineage>
</organism>
<gene>
    <name evidence="1" type="ORF">CLSA_c29070</name>
</gene>
<dbReference type="KEGG" id="csb:CLSA_c29070"/>
<keyword evidence="2" id="KW-1185">Reference proteome</keyword>
<proteinExistence type="predicted"/>
<dbReference type="EMBL" id="CP006721">
    <property type="protein sequence ID" value="AGX43874.1"/>
    <property type="molecule type" value="Genomic_DNA"/>
</dbReference>
<name>U5MT01_CLOSA</name>
<dbReference type="AlphaFoldDB" id="U5MT01"/>
<sequence>MFTIEAYNYILLIKIKCKKLLKDENFGESIFTIIILYSVFGDDYL</sequence>
<evidence type="ECO:0000313" key="2">
    <source>
        <dbReference type="Proteomes" id="UP000017118"/>
    </source>
</evidence>